<sequence>MAGLSFSESVKMNLTLIQIPFFLIYVSLFGRRSKRANGRPLNRVLGDQAAYFVLSHLSIRQLQAVSGSTLAGYAKWTKQRKFDQVVEELGSDTRLMWVGPKETENVVIYCHGGGFVGPLSDFQVEFWYRVQQAVLKSEGLKLGVAILQYSTYPAAFPTQVNQLLSAIQHVVSLGVPPSKICLAGDSAGANIVLQLLGHALHPSSLISQSPSPGTLAGFAGVCLISPWALPSSVWKDDDSYDLVPSKSLGLWMDTYLSTTPDSHHVYVQPDIASQGWFSGLDKIANRILITAGRKEVLYDSIIRLYETMEKAHADIQLDVQEDGVHCDAMFDIAAKSTAPHAAEKRVTDWLSETLKAK</sequence>
<dbReference type="PROSITE" id="PS01174">
    <property type="entry name" value="LIPASE_GDXG_SER"/>
    <property type="match status" value="1"/>
</dbReference>
<feature type="transmembrane region" description="Helical" evidence="4">
    <location>
        <begin position="12"/>
        <end position="30"/>
    </location>
</feature>
<keyword evidence="7" id="KW-1185">Reference proteome</keyword>
<dbReference type="AlphaFoldDB" id="A0A8H6YDW6"/>
<feature type="active site" evidence="3">
    <location>
        <position position="186"/>
    </location>
</feature>
<dbReference type="InterPro" id="IPR013094">
    <property type="entry name" value="AB_hydrolase_3"/>
</dbReference>
<comment type="similarity">
    <text evidence="1">Belongs to the 'GDXG' lipolytic enzyme family.</text>
</comment>
<dbReference type="GO" id="GO:0016787">
    <property type="term" value="F:hydrolase activity"/>
    <property type="evidence" value="ECO:0007669"/>
    <property type="project" value="UniProtKB-KW"/>
</dbReference>
<dbReference type="PANTHER" id="PTHR48081">
    <property type="entry name" value="AB HYDROLASE SUPERFAMILY PROTEIN C4A8.06C"/>
    <property type="match status" value="1"/>
</dbReference>
<evidence type="ECO:0000259" key="5">
    <source>
        <dbReference type="Pfam" id="PF07859"/>
    </source>
</evidence>
<proteinExistence type="inferred from homology"/>
<comment type="caution">
    <text evidence="6">The sequence shown here is derived from an EMBL/GenBank/DDBJ whole genome shotgun (WGS) entry which is preliminary data.</text>
</comment>
<dbReference type="InterPro" id="IPR050300">
    <property type="entry name" value="GDXG_lipolytic_enzyme"/>
</dbReference>
<dbReference type="Gene3D" id="3.40.50.1820">
    <property type="entry name" value="alpha/beta hydrolase"/>
    <property type="match status" value="1"/>
</dbReference>
<protein>
    <submittedName>
        <fullName evidence="6">Alpha beta hydrolase fold protein</fullName>
    </submittedName>
</protein>
<feature type="domain" description="Alpha/beta hydrolase fold-3" evidence="5">
    <location>
        <begin position="107"/>
        <end position="326"/>
    </location>
</feature>
<dbReference type="InterPro" id="IPR029058">
    <property type="entry name" value="AB_hydrolase_fold"/>
</dbReference>
<keyword evidence="4" id="KW-0812">Transmembrane</keyword>
<evidence type="ECO:0000256" key="3">
    <source>
        <dbReference type="PROSITE-ProRule" id="PRU10038"/>
    </source>
</evidence>
<name>A0A8H6YDW6_9AGAR</name>
<organism evidence="6 7">
    <name type="scientific">Mycena venus</name>
    <dbReference type="NCBI Taxonomy" id="2733690"/>
    <lineage>
        <taxon>Eukaryota</taxon>
        <taxon>Fungi</taxon>
        <taxon>Dikarya</taxon>
        <taxon>Basidiomycota</taxon>
        <taxon>Agaricomycotina</taxon>
        <taxon>Agaricomycetes</taxon>
        <taxon>Agaricomycetidae</taxon>
        <taxon>Agaricales</taxon>
        <taxon>Marasmiineae</taxon>
        <taxon>Mycenaceae</taxon>
        <taxon>Mycena</taxon>
    </lineage>
</organism>
<evidence type="ECO:0000256" key="4">
    <source>
        <dbReference type="SAM" id="Phobius"/>
    </source>
</evidence>
<accession>A0A8H6YDW6</accession>
<evidence type="ECO:0000313" key="6">
    <source>
        <dbReference type="EMBL" id="KAF7356524.1"/>
    </source>
</evidence>
<dbReference type="Proteomes" id="UP000620124">
    <property type="component" value="Unassembled WGS sequence"/>
</dbReference>
<keyword evidence="4" id="KW-0472">Membrane</keyword>
<keyword evidence="4" id="KW-1133">Transmembrane helix</keyword>
<dbReference type="InterPro" id="IPR033140">
    <property type="entry name" value="Lipase_GDXG_put_SER_AS"/>
</dbReference>
<evidence type="ECO:0000256" key="2">
    <source>
        <dbReference type="ARBA" id="ARBA00022801"/>
    </source>
</evidence>
<evidence type="ECO:0000256" key="1">
    <source>
        <dbReference type="ARBA" id="ARBA00010515"/>
    </source>
</evidence>
<dbReference type="OrthoDB" id="2152029at2759"/>
<keyword evidence="2 6" id="KW-0378">Hydrolase</keyword>
<dbReference type="EMBL" id="JACAZI010000007">
    <property type="protein sequence ID" value="KAF7356524.1"/>
    <property type="molecule type" value="Genomic_DNA"/>
</dbReference>
<dbReference type="SUPFAM" id="SSF53474">
    <property type="entry name" value="alpha/beta-Hydrolases"/>
    <property type="match status" value="1"/>
</dbReference>
<dbReference type="Pfam" id="PF07859">
    <property type="entry name" value="Abhydrolase_3"/>
    <property type="match status" value="1"/>
</dbReference>
<dbReference type="PANTHER" id="PTHR48081:SF31">
    <property type="entry name" value="STERYL ACETYL HYDROLASE MUG81-RELATED"/>
    <property type="match status" value="1"/>
</dbReference>
<gene>
    <name evidence="6" type="ORF">MVEN_00986000</name>
</gene>
<reference evidence="6" key="1">
    <citation type="submission" date="2020-05" db="EMBL/GenBank/DDBJ databases">
        <title>Mycena genomes resolve the evolution of fungal bioluminescence.</title>
        <authorList>
            <person name="Tsai I.J."/>
        </authorList>
    </citation>
    <scope>NUCLEOTIDE SEQUENCE</scope>
    <source>
        <strain evidence="6">CCC161011</strain>
    </source>
</reference>
<evidence type="ECO:0000313" key="7">
    <source>
        <dbReference type="Proteomes" id="UP000620124"/>
    </source>
</evidence>